<dbReference type="AlphaFoldDB" id="A0A7S1A521"/>
<dbReference type="SUPFAM" id="SSF47391">
    <property type="entry name" value="Dimerization-anchoring domain of cAMP-dependent PK regulatory subunit"/>
    <property type="match status" value="1"/>
</dbReference>
<dbReference type="PANTHER" id="PTHR23257:SF706">
    <property type="entry name" value="PROTO-ONCOGENE SERINE_THREONINE-PROTEIN KINASE MOS"/>
    <property type="match status" value="1"/>
</dbReference>
<evidence type="ECO:0000256" key="1">
    <source>
        <dbReference type="SAM" id="MobiDB-lite"/>
    </source>
</evidence>
<reference evidence="3" key="1">
    <citation type="submission" date="2021-01" db="EMBL/GenBank/DDBJ databases">
        <authorList>
            <person name="Corre E."/>
            <person name="Pelletier E."/>
            <person name="Niang G."/>
            <person name="Scheremetjew M."/>
            <person name="Finn R."/>
            <person name="Kale V."/>
            <person name="Holt S."/>
            <person name="Cochrane G."/>
            <person name="Meng A."/>
            <person name="Brown T."/>
            <person name="Cohen L."/>
        </authorList>
    </citation>
    <scope>NUCLEOTIDE SEQUENCE</scope>
</reference>
<gene>
    <name evidence="3" type="ORF">NSCI0253_LOCUS17225</name>
</gene>
<organism evidence="3">
    <name type="scientific">Noctiluca scintillans</name>
    <name type="common">Sea sparkle</name>
    <name type="synonym">Red tide dinoflagellate</name>
    <dbReference type="NCBI Taxonomy" id="2966"/>
    <lineage>
        <taxon>Eukaryota</taxon>
        <taxon>Sar</taxon>
        <taxon>Alveolata</taxon>
        <taxon>Dinophyceae</taxon>
        <taxon>Noctilucales</taxon>
        <taxon>Noctilucaceae</taxon>
        <taxon>Noctiluca</taxon>
    </lineage>
</organism>
<dbReference type="Gene3D" id="1.20.890.10">
    <property type="entry name" value="cAMP-dependent protein kinase regulatory subunit, dimerization-anchoring domain"/>
    <property type="match status" value="1"/>
</dbReference>
<feature type="region of interest" description="Disordered" evidence="1">
    <location>
        <begin position="188"/>
        <end position="216"/>
    </location>
</feature>
<dbReference type="PANTHER" id="PTHR23257">
    <property type="entry name" value="SERINE-THREONINE PROTEIN KINASE"/>
    <property type="match status" value="1"/>
</dbReference>
<dbReference type="GO" id="GO:0004672">
    <property type="term" value="F:protein kinase activity"/>
    <property type="evidence" value="ECO:0007669"/>
    <property type="project" value="InterPro"/>
</dbReference>
<dbReference type="InterPro" id="IPR000719">
    <property type="entry name" value="Prot_kinase_dom"/>
</dbReference>
<name>A0A7S1A521_NOCSC</name>
<dbReference type="InterPro" id="IPR050167">
    <property type="entry name" value="Ser_Thr_protein_kinase"/>
</dbReference>
<evidence type="ECO:0000313" key="3">
    <source>
        <dbReference type="EMBL" id="CAD8842877.1"/>
    </source>
</evidence>
<dbReference type="SUPFAM" id="SSF56112">
    <property type="entry name" value="Protein kinase-like (PK-like)"/>
    <property type="match status" value="1"/>
</dbReference>
<dbReference type="PROSITE" id="PS00108">
    <property type="entry name" value="PROTEIN_KINASE_ST"/>
    <property type="match status" value="1"/>
</dbReference>
<dbReference type="Pfam" id="PF00069">
    <property type="entry name" value="Pkinase"/>
    <property type="match status" value="1"/>
</dbReference>
<dbReference type="GO" id="GO:0007165">
    <property type="term" value="P:signal transduction"/>
    <property type="evidence" value="ECO:0007669"/>
    <property type="project" value="TreeGrafter"/>
</dbReference>
<sequence>MEILVADGRLPKESYLSIRVGEERRQRKLKFGDTFIFPVKHDSFTVDVFEKVASRRVRLSEIHSKAEQFILSADGRFTLDLGLTYLHGPAKVQAERRVADRKVSRHQSAIKASSYLERHSVAPFLEGMLKDLVSAQPDEPFVFLEEHIRKNKEARRRHTSAIHVDACPGHDLKDAAVESCHTQSLITTVQTKGNGKGPPLPAPRKAPGGPSRTLVGHRAASVQPNGAIVGAATLEQARSRLRSCPARQTLAVKTNPEQDGETNVRNAEERAWLVRSLETLAAMTSLGVVPPASVGVSSGQRRSLGRGRCSNVVPGVVLDALGNVVMHVASKRFADGNFSAVPLCALRSARRECEALLAVQHPNVVSMFGVVIPPLQTVDSPSPPLQLLLAHWQSSLHSFIVDNASWNSLSRVDRVVLLSDVASGLERIHVAGLAHLDIKSHNVLVRQHKEVGWAACVCDLGAVHYVGDVAPTPEGSTSGWVAPEVFSESPGTPSPDFRSADIFSLGVVIWEVVQGNGAHNPLCGLAGDAYVDAVIAGTRPRWTHEVVQIAGHEASLAAECWCSDAASRPLISSVQHSLTSLLRDLTGQSDPCTDRRMMLRALLQESIVDA</sequence>
<feature type="domain" description="Protein kinase" evidence="2">
    <location>
        <begin position="298"/>
        <end position="579"/>
    </location>
</feature>
<dbReference type="InterPro" id="IPR008271">
    <property type="entry name" value="Ser/Thr_kinase_AS"/>
</dbReference>
<dbReference type="EMBL" id="HBFQ01024374">
    <property type="protein sequence ID" value="CAD8842877.1"/>
    <property type="molecule type" value="Transcribed_RNA"/>
</dbReference>
<dbReference type="PROSITE" id="PS50011">
    <property type="entry name" value="PROTEIN_KINASE_DOM"/>
    <property type="match status" value="1"/>
</dbReference>
<dbReference type="Gene3D" id="1.10.510.10">
    <property type="entry name" value="Transferase(Phosphotransferase) domain 1"/>
    <property type="match status" value="1"/>
</dbReference>
<proteinExistence type="predicted"/>
<accession>A0A7S1A521</accession>
<dbReference type="SMART" id="SM00220">
    <property type="entry name" value="S_TKc"/>
    <property type="match status" value="1"/>
</dbReference>
<evidence type="ECO:0000259" key="2">
    <source>
        <dbReference type="PROSITE" id="PS50011"/>
    </source>
</evidence>
<dbReference type="GO" id="GO:0005737">
    <property type="term" value="C:cytoplasm"/>
    <property type="evidence" value="ECO:0007669"/>
    <property type="project" value="TreeGrafter"/>
</dbReference>
<dbReference type="GO" id="GO:0005524">
    <property type="term" value="F:ATP binding"/>
    <property type="evidence" value="ECO:0007669"/>
    <property type="project" value="InterPro"/>
</dbReference>
<protein>
    <recommendedName>
        <fullName evidence="2">Protein kinase domain-containing protein</fullName>
    </recommendedName>
</protein>
<dbReference type="InterPro" id="IPR011009">
    <property type="entry name" value="Kinase-like_dom_sf"/>
</dbReference>
<dbReference type="Gene3D" id="3.30.200.20">
    <property type="entry name" value="Phosphorylase Kinase, domain 1"/>
    <property type="match status" value="1"/>
</dbReference>